<keyword evidence="1" id="KW-0175">Coiled coil</keyword>
<dbReference type="RefSeq" id="WP_029566409.1">
    <property type="nucleotide sequence ID" value="NZ_JNVC02000002.1"/>
</dbReference>
<keyword evidence="3" id="KW-1185">Reference proteome</keyword>
<name>A0A084H179_METID</name>
<reference evidence="2 3" key="1">
    <citation type="journal article" date="2005" name="Int. J. Syst. Evol. Microbiol.">
        <title>Bacillus cibi sp. nov., isolated from jeotgal, a traditional Korean fermented seafood.</title>
        <authorList>
            <person name="Yoon J.H."/>
            <person name="Lee C.H."/>
            <person name="Oh T.K."/>
        </authorList>
    </citation>
    <scope>NUCLEOTIDE SEQUENCE [LARGE SCALE GENOMIC DNA]</scope>
    <source>
        <strain evidence="2 3">DSM 16189</strain>
    </source>
</reference>
<dbReference type="Gene3D" id="1.10.287.850">
    <property type="entry name" value="HP0062-like domain"/>
    <property type="match status" value="1"/>
</dbReference>
<gene>
    <name evidence="2" type="ORF">GS18_0207000</name>
</gene>
<dbReference type="OrthoDB" id="2914685at2"/>
<dbReference type="EMBL" id="JNVC02000002">
    <property type="protein sequence ID" value="KEZ53341.1"/>
    <property type="molecule type" value="Genomic_DNA"/>
</dbReference>
<comment type="caution">
    <text evidence="2">The sequence shown here is derived from an EMBL/GenBank/DDBJ whole genome shotgun (WGS) entry which is preliminary data.</text>
</comment>
<dbReference type="Proteomes" id="UP000028549">
    <property type="component" value="Unassembled WGS sequence"/>
</dbReference>
<accession>A0A084H179</accession>
<organism evidence="2 3">
    <name type="scientific">Metabacillus indicus</name>
    <name type="common">Bacillus indicus</name>
    <dbReference type="NCBI Taxonomy" id="246786"/>
    <lineage>
        <taxon>Bacteria</taxon>
        <taxon>Bacillati</taxon>
        <taxon>Bacillota</taxon>
        <taxon>Bacilli</taxon>
        <taxon>Bacillales</taxon>
        <taxon>Bacillaceae</taxon>
        <taxon>Metabacillus</taxon>
    </lineage>
</organism>
<sequence>MAGKISVNPDQLDGLANSFVNNLSDIEEEYKRLHLELANLIMNAPPEYQHCFYQVGDPWATGNALSDKLSNLEYDLRSTANKFAEADNLIGKLFKLHENYGAITALGALSARQAAYYGIGLTKFVKNADGIYTFKHMGALNKLSDVIDNSKFRKLARGYLRFSFISKKYNGYSFADLVHKKYAKYLPTDAVDFANDSRSFLKNVKNKSVTMDTLKSFGKSSLKFAKINGPITFAVTGVTSGVGMGLKISENYAKYGNNPEVLKRENAKAVGKAANDTLVIGGASVAGAVIGGTLGSVIGPAGTVIGSAAGSFVGGVVGEKLAKHTAPYFEKAAVAFKEPIHNMVDGAKGVFEKAGKGVEAFNNGVEYANEQIKETFKDPVKKIKEVGEGLSKAKDTAKSLLGGASNFVKGKFSFG</sequence>
<evidence type="ECO:0000313" key="2">
    <source>
        <dbReference type="EMBL" id="KEZ53341.1"/>
    </source>
</evidence>
<dbReference type="AlphaFoldDB" id="A0A084H179"/>
<proteinExistence type="predicted"/>
<evidence type="ECO:0000256" key="1">
    <source>
        <dbReference type="SAM" id="Coils"/>
    </source>
</evidence>
<evidence type="ECO:0000313" key="3">
    <source>
        <dbReference type="Proteomes" id="UP000028549"/>
    </source>
</evidence>
<feature type="coiled-coil region" evidence="1">
    <location>
        <begin position="16"/>
        <end position="43"/>
    </location>
</feature>
<protein>
    <recommendedName>
        <fullName evidence="4">LXG domain-containing protein</fullName>
    </recommendedName>
</protein>
<evidence type="ECO:0008006" key="4">
    <source>
        <dbReference type="Google" id="ProtNLM"/>
    </source>
</evidence>